<feature type="coiled-coil region" evidence="1">
    <location>
        <begin position="58"/>
        <end position="85"/>
    </location>
</feature>
<keyword evidence="1" id="KW-0175">Coiled coil</keyword>
<keyword evidence="3" id="KW-1133">Transmembrane helix</keyword>
<proteinExistence type="predicted"/>
<dbReference type="Proteomes" id="UP000186997">
    <property type="component" value="Unassembled WGS sequence"/>
</dbReference>
<dbReference type="STRING" id="287098.SAMN05421665_2792"/>
<feature type="compositionally biased region" description="Basic and acidic residues" evidence="2">
    <location>
        <begin position="29"/>
        <end position="50"/>
    </location>
</feature>
<evidence type="ECO:0000313" key="4">
    <source>
        <dbReference type="EMBL" id="SIT88762.1"/>
    </source>
</evidence>
<keyword evidence="3" id="KW-0812">Transmembrane</keyword>
<keyword evidence="3" id="KW-0472">Membrane</keyword>
<dbReference type="AlphaFoldDB" id="A0A1R3XC83"/>
<feature type="region of interest" description="Disordered" evidence="2">
    <location>
        <begin position="25"/>
        <end position="50"/>
    </location>
</feature>
<evidence type="ECO:0000256" key="1">
    <source>
        <dbReference type="SAM" id="Coils"/>
    </source>
</evidence>
<sequence length="311" mass="34292">MSRRDWIIAIAFGLALPAEYTLAQATAEDQPRQEESASDSNDARDRQDDRTIDLTPALKDIEAAISNLVAEKNQIEAEARQERESRDLDAQEAMAKWAKWMFYATTATVLLTFFALLAIVRTLHHTRRAADSADGMLTEAKATTIAAQENSHVTQRIGEAQVRAYLSITRVTLTVAHISQDDVRWQFGVFIKNSGQSPARKVGISAEIEGQDRVSVSSLGLGDIPSATEVDEVINKGTGNVDLKFIGKDQTHVQIKATVKVSGSDVFGCKIELNQRLVGNIHLIVGETITMDRMKHLDMKFGPPFTKKAKD</sequence>
<evidence type="ECO:0000313" key="5">
    <source>
        <dbReference type="Proteomes" id="UP000186997"/>
    </source>
</evidence>
<organism evidence="4 5">
    <name type="scientific">Yoonia rosea</name>
    <dbReference type="NCBI Taxonomy" id="287098"/>
    <lineage>
        <taxon>Bacteria</taxon>
        <taxon>Pseudomonadati</taxon>
        <taxon>Pseudomonadota</taxon>
        <taxon>Alphaproteobacteria</taxon>
        <taxon>Rhodobacterales</taxon>
        <taxon>Paracoccaceae</taxon>
        <taxon>Yoonia</taxon>
    </lineage>
</organism>
<evidence type="ECO:0000256" key="3">
    <source>
        <dbReference type="SAM" id="Phobius"/>
    </source>
</evidence>
<evidence type="ECO:0000256" key="2">
    <source>
        <dbReference type="SAM" id="MobiDB-lite"/>
    </source>
</evidence>
<name>A0A1R3XC83_9RHOB</name>
<feature type="transmembrane region" description="Helical" evidence="3">
    <location>
        <begin position="100"/>
        <end position="120"/>
    </location>
</feature>
<keyword evidence="5" id="KW-1185">Reference proteome</keyword>
<reference evidence="5" key="1">
    <citation type="submission" date="2017-01" db="EMBL/GenBank/DDBJ databases">
        <authorList>
            <person name="Varghese N."/>
            <person name="Submissions S."/>
        </authorList>
    </citation>
    <scope>NUCLEOTIDE SEQUENCE [LARGE SCALE GENOMIC DNA]</scope>
    <source>
        <strain evidence="5">DSM 29591</strain>
    </source>
</reference>
<accession>A0A1R3XC83</accession>
<gene>
    <name evidence="4" type="ORF">SAMN05421665_2792</name>
</gene>
<dbReference type="EMBL" id="FTPR01000002">
    <property type="protein sequence ID" value="SIT88762.1"/>
    <property type="molecule type" value="Genomic_DNA"/>
</dbReference>
<protein>
    <submittedName>
        <fullName evidence="4">Uncharacterized protein</fullName>
    </submittedName>
</protein>